<protein>
    <recommendedName>
        <fullName evidence="6">Xylanolytic transcriptional activator regulatory domain-containing protein</fullName>
    </recommendedName>
</protein>
<feature type="domain" description="Xylanolytic transcriptional activator regulatory" evidence="6">
    <location>
        <begin position="104"/>
        <end position="319"/>
    </location>
</feature>
<dbReference type="GO" id="GO:0000981">
    <property type="term" value="F:DNA-binding transcription factor activity, RNA polymerase II-specific"/>
    <property type="evidence" value="ECO:0007669"/>
    <property type="project" value="InterPro"/>
</dbReference>
<keyword evidence="3" id="KW-0805">Transcription regulation</keyword>
<dbReference type="InterPro" id="IPR007219">
    <property type="entry name" value="XnlR_reg_dom"/>
</dbReference>
<dbReference type="GeneID" id="27340211"/>
<dbReference type="VEuPathDB" id="FungiDB:PV07_01017"/>
<dbReference type="OrthoDB" id="1924787at2759"/>
<proteinExistence type="predicted"/>
<evidence type="ECO:0000256" key="5">
    <source>
        <dbReference type="ARBA" id="ARBA00023242"/>
    </source>
</evidence>
<reference evidence="7 8" key="1">
    <citation type="submission" date="2015-01" db="EMBL/GenBank/DDBJ databases">
        <title>The Genome Sequence of Cladophialophora immunda CBS83496.</title>
        <authorList>
            <consortium name="The Broad Institute Genomics Platform"/>
            <person name="Cuomo C."/>
            <person name="de Hoog S."/>
            <person name="Gorbushina A."/>
            <person name="Stielow B."/>
            <person name="Teixiera M."/>
            <person name="Abouelleil A."/>
            <person name="Chapman S.B."/>
            <person name="Priest M."/>
            <person name="Young S.K."/>
            <person name="Wortman J."/>
            <person name="Nusbaum C."/>
            <person name="Birren B."/>
        </authorList>
    </citation>
    <scope>NUCLEOTIDE SEQUENCE [LARGE SCALE GENOMIC DNA]</scope>
    <source>
        <strain evidence="7 8">CBS 83496</strain>
    </source>
</reference>
<keyword evidence="2" id="KW-0479">Metal-binding</keyword>
<accession>A0A0D2CWG1</accession>
<evidence type="ECO:0000313" key="8">
    <source>
        <dbReference type="Proteomes" id="UP000054466"/>
    </source>
</evidence>
<dbReference type="Pfam" id="PF04082">
    <property type="entry name" value="Fungal_trans"/>
    <property type="match status" value="1"/>
</dbReference>
<evidence type="ECO:0000313" key="7">
    <source>
        <dbReference type="EMBL" id="KIW34225.1"/>
    </source>
</evidence>
<keyword evidence="5" id="KW-0539">Nucleus</keyword>
<dbReference type="PANTHER" id="PTHR47338:SF16">
    <property type="entry name" value="TRANSCRIPTION FACTOR, PUTATIVE (AFU_ORTHOLOGUE AFUA_2G09360)-RELATED"/>
    <property type="match status" value="1"/>
</dbReference>
<keyword evidence="8" id="KW-1185">Reference proteome</keyword>
<comment type="subcellular location">
    <subcellularLocation>
        <location evidence="1">Nucleus</location>
    </subcellularLocation>
</comment>
<dbReference type="HOGENOM" id="CLU_026304_1_0_1"/>
<dbReference type="RefSeq" id="XP_016254441.1">
    <property type="nucleotide sequence ID" value="XM_016387513.1"/>
</dbReference>
<dbReference type="PANTHER" id="PTHR47338">
    <property type="entry name" value="ZN(II)2CYS6 TRANSCRIPTION FACTOR (EUROFUNG)-RELATED"/>
    <property type="match status" value="1"/>
</dbReference>
<dbReference type="InterPro" id="IPR050815">
    <property type="entry name" value="TF_fung"/>
</dbReference>
<evidence type="ECO:0000256" key="1">
    <source>
        <dbReference type="ARBA" id="ARBA00004123"/>
    </source>
</evidence>
<dbReference type="GO" id="GO:0003677">
    <property type="term" value="F:DNA binding"/>
    <property type="evidence" value="ECO:0007669"/>
    <property type="project" value="InterPro"/>
</dbReference>
<evidence type="ECO:0000256" key="2">
    <source>
        <dbReference type="ARBA" id="ARBA00022723"/>
    </source>
</evidence>
<dbReference type="Proteomes" id="UP000054466">
    <property type="component" value="Unassembled WGS sequence"/>
</dbReference>
<dbReference type="CDD" id="cd12148">
    <property type="entry name" value="fungal_TF_MHR"/>
    <property type="match status" value="1"/>
</dbReference>
<organism evidence="7 8">
    <name type="scientific">Cladophialophora immunda</name>
    <dbReference type="NCBI Taxonomy" id="569365"/>
    <lineage>
        <taxon>Eukaryota</taxon>
        <taxon>Fungi</taxon>
        <taxon>Dikarya</taxon>
        <taxon>Ascomycota</taxon>
        <taxon>Pezizomycotina</taxon>
        <taxon>Eurotiomycetes</taxon>
        <taxon>Chaetothyriomycetidae</taxon>
        <taxon>Chaetothyriales</taxon>
        <taxon>Herpotrichiellaceae</taxon>
        <taxon>Cladophialophora</taxon>
    </lineage>
</organism>
<evidence type="ECO:0000256" key="3">
    <source>
        <dbReference type="ARBA" id="ARBA00023015"/>
    </source>
</evidence>
<gene>
    <name evidence="7" type="ORF">PV07_01017</name>
</gene>
<dbReference type="EMBL" id="KN847040">
    <property type="protein sequence ID" value="KIW34225.1"/>
    <property type="molecule type" value="Genomic_DNA"/>
</dbReference>
<dbReference type="GO" id="GO:0008270">
    <property type="term" value="F:zinc ion binding"/>
    <property type="evidence" value="ECO:0007669"/>
    <property type="project" value="InterPro"/>
</dbReference>
<evidence type="ECO:0000259" key="6">
    <source>
        <dbReference type="Pfam" id="PF04082"/>
    </source>
</evidence>
<evidence type="ECO:0000256" key="4">
    <source>
        <dbReference type="ARBA" id="ARBA00023163"/>
    </source>
</evidence>
<dbReference type="GO" id="GO:0006351">
    <property type="term" value="P:DNA-templated transcription"/>
    <property type="evidence" value="ECO:0007669"/>
    <property type="project" value="InterPro"/>
</dbReference>
<dbReference type="GO" id="GO:0005634">
    <property type="term" value="C:nucleus"/>
    <property type="evidence" value="ECO:0007669"/>
    <property type="project" value="UniProtKB-SubCell"/>
</dbReference>
<keyword evidence="4" id="KW-0804">Transcription</keyword>
<dbReference type="AlphaFoldDB" id="A0A0D2CWG1"/>
<name>A0A0D2CWG1_9EURO</name>
<sequence>MLLHISDTNGENNLLEWMLSGLQNTDICPGTASLHPAADEAQISLCRLSGTTCDFCTERNLQCIVSQEADFPEDGYEPIVPRRIHALTHKSRLLPPLDLCEELINLYFRYIHVSFHVLFHKPSFLAAFKNGSLSRILLFAVIGMSARFSQHESLIKASPRERGRPFTKEAERLLNLHDISLTTIQACLLLGASAVVEGEGATESVYFSIACRMGMLLDLPNAPVTTRIQQELNFRVWWALYETDTWSSTGVRLPKMMPLRNVPLPMAEKRFLELSSTAPPNRTYIANRGSPTAKSPIPQDSLIAHSVMVNQIFSQIDEVNSRAVSGELHGAELTQAVERVSVELNSWACSLPDRMVNTPENLVYWTRQGFGNIFVVLHMDYCHLCQILFYQFLHGSANQAYHHEDQDQHQLRSQYAQKCRKYSTDVCNLIHLASETEGAELLNSIVGHVLTIASTVQLHILLFSDDAADVHSARRLLERNFELLTRLKTFWPCIDISFARFEAFHKACLRCQDDSHFQMDQWMLKFMLEFAAPLTERYEEEGGGEENFQRPWSLISTAI</sequence>